<dbReference type="Pfam" id="PF04234">
    <property type="entry name" value="CopC"/>
    <property type="match status" value="1"/>
</dbReference>
<dbReference type="Proteomes" id="UP000717624">
    <property type="component" value="Unassembled WGS sequence"/>
</dbReference>
<feature type="transmembrane region" description="Helical" evidence="5">
    <location>
        <begin position="225"/>
        <end position="248"/>
    </location>
</feature>
<reference evidence="7" key="1">
    <citation type="submission" date="2021-01" db="EMBL/GenBank/DDBJ databases">
        <title>Genomic Encyclopedia of Type Strains, Phase IV (KMG-IV): sequencing the most valuable type-strain genomes for metagenomic binning, comparative biology and taxonomic classification.</title>
        <authorList>
            <person name="Goeker M."/>
        </authorList>
    </citation>
    <scope>NUCLEOTIDE SEQUENCE</scope>
    <source>
        <strain evidence="7">DSM 25523</strain>
    </source>
</reference>
<keyword evidence="8" id="KW-1185">Reference proteome</keyword>
<sequence>MQKSPDQITLRFSEIVEPDSFSLALYDWKGKKISTAAPQMVKGDATQITVPLRSLDQGSYTVEWSMVSEDGHPVKSSYIFSVGQKSPEVAQPAEQQPQMAWPAILVGLRFLTEIVLLIGCGLVWNDWLSRAYRVPELRKFVSYVWALLLLLLLGQLFVYAMSIDTVTLDILLESPFVRMVLIQLLLLILMAIPNMVKGWYLGIWLLLGGSLAFGGHAWGIEPVGLALAVRLLHLLSIAFWLGALFNLILCFRKSEGSRQPALLTLRRYFLNVLLISSIAAIISGLLMSQMQANWAAIISSSSLWALLLRCKVILVLFMLLLAWMQTRRWRKGELLSRDMLRLELIIGAIVLLAGVWMSQINYSL</sequence>
<evidence type="ECO:0000256" key="4">
    <source>
        <dbReference type="ARBA" id="ARBA00023008"/>
    </source>
</evidence>
<evidence type="ECO:0000256" key="1">
    <source>
        <dbReference type="ARBA" id="ARBA00004196"/>
    </source>
</evidence>
<dbReference type="GO" id="GO:0042597">
    <property type="term" value="C:periplasmic space"/>
    <property type="evidence" value="ECO:0007669"/>
    <property type="project" value="InterPro"/>
</dbReference>
<comment type="subcellular location">
    <subcellularLocation>
        <location evidence="1">Cell envelope</location>
    </subcellularLocation>
</comment>
<accession>A0A938XX48</accession>
<feature type="transmembrane region" description="Helical" evidence="5">
    <location>
        <begin position="99"/>
        <end position="128"/>
    </location>
</feature>
<dbReference type="InterPro" id="IPR007348">
    <property type="entry name" value="CopC_dom"/>
</dbReference>
<evidence type="ECO:0000256" key="5">
    <source>
        <dbReference type="SAM" id="Phobius"/>
    </source>
</evidence>
<dbReference type="SUPFAM" id="SSF81296">
    <property type="entry name" value="E set domains"/>
    <property type="match status" value="1"/>
</dbReference>
<dbReference type="PANTHER" id="PTHR34820:SF4">
    <property type="entry name" value="INNER MEMBRANE PROTEIN YEBZ"/>
    <property type="match status" value="1"/>
</dbReference>
<dbReference type="InterPro" id="IPR014756">
    <property type="entry name" value="Ig_E-set"/>
</dbReference>
<name>A0A938XX48_9BACL</name>
<feature type="transmembrane region" description="Helical" evidence="5">
    <location>
        <begin position="199"/>
        <end position="219"/>
    </location>
</feature>
<organism evidence="7 8">
    <name type="scientific">Brevibacillus fulvus</name>
    <dbReference type="NCBI Taxonomy" id="1125967"/>
    <lineage>
        <taxon>Bacteria</taxon>
        <taxon>Bacillati</taxon>
        <taxon>Bacillota</taxon>
        <taxon>Bacilli</taxon>
        <taxon>Bacillales</taxon>
        <taxon>Paenibacillaceae</taxon>
        <taxon>Brevibacillus</taxon>
    </lineage>
</organism>
<dbReference type="GO" id="GO:0005507">
    <property type="term" value="F:copper ion binding"/>
    <property type="evidence" value="ECO:0007669"/>
    <property type="project" value="InterPro"/>
</dbReference>
<dbReference type="GO" id="GO:0005886">
    <property type="term" value="C:plasma membrane"/>
    <property type="evidence" value="ECO:0007669"/>
    <property type="project" value="TreeGrafter"/>
</dbReference>
<comment type="caution">
    <text evidence="7">The sequence shown here is derived from an EMBL/GenBank/DDBJ whole genome shotgun (WGS) entry which is preliminary data.</text>
</comment>
<dbReference type="EMBL" id="JAFBEB010000019">
    <property type="protein sequence ID" value="MBM7592103.1"/>
    <property type="molecule type" value="Genomic_DNA"/>
</dbReference>
<proteinExistence type="predicted"/>
<evidence type="ECO:0000313" key="7">
    <source>
        <dbReference type="EMBL" id="MBM7592103.1"/>
    </source>
</evidence>
<feature type="transmembrane region" description="Helical" evidence="5">
    <location>
        <begin position="344"/>
        <end position="362"/>
    </location>
</feature>
<dbReference type="GO" id="GO:0006825">
    <property type="term" value="P:copper ion transport"/>
    <property type="evidence" value="ECO:0007669"/>
    <property type="project" value="InterPro"/>
</dbReference>
<dbReference type="Gene3D" id="2.60.40.1220">
    <property type="match status" value="1"/>
</dbReference>
<keyword evidence="3" id="KW-0732">Signal</keyword>
<protein>
    <submittedName>
        <fullName evidence="7">Copper transport protein</fullName>
    </submittedName>
</protein>
<evidence type="ECO:0000256" key="2">
    <source>
        <dbReference type="ARBA" id="ARBA00022723"/>
    </source>
</evidence>
<dbReference type="PANTHER" id="PTHR34820">
    <property type="entry name" value="INNER MEMBRANE PROTEIN YEBZ"/>
    <property type="match status" value="1"/>
</dbReference>
<feature type="domain" description="CopC" evidence="6">
    <location>
        <begin position="2"/>
        <end position="82"/>
    </location>
</feature>
<keyword evidence="2" id="KW-0479">Metal-binding</keyword>
<feature type="transmembrane region" description="Helical" evidence="5">
    <location>
        <begin position="302"/>
        <end position="323"/>
    </location>
</feature>
<feature type="transmembrane region" description="Helical" evidence="5">
    <location>
        <begin position="268"/>
        <end position="290"/>
    </location>
</feature>
<dbReference type="InterPro" id="IPR014755">
    <property type="entry name" value="Cu-Rt/internalin_Ig-like"/>
</dbReference>
<dbReference type="GO" id="GO:0030313">
    <property type="term" value="C:cell envelope"/>
    <property type="evidence" value="ECO:0007669"/>
    <property type="project" value="UniProtKB-SubCell"/>
</dbReference>
<feature type="transmembrane region" description="Helical" evidence="5">
    <location>
        <begin position="140"/>
        <end position="163"/>
    </location>
</feature>
<keyword evidence="5" id="KW-0472">Membrane</keyword>
<keyword evidence="5" id="KW-1133">Transmembrane helix</keyword>
<dbReference type="GO" id="GO:0046688">
    <property type="term" value="P:response to copper ion"/>
    <property type="evidence" value="ECO:0007669"/>
    <property type="project" value="InterPro"/>
</dbReference>
<keyword evidence="4" id="KW-0186">Copper</keyword>
<evidence type="ECO:0000256" key="3">
    <source>
        <dbReference type="ARBA" id="ARBA00022729"/>
    </source>
</evidence>
<dbReference type="AlphaFoldDB" id="A0A938XX48"/>
<feature type="transmembrane region" description="Helical" evidence="5">
    <location>
        <begin position="175"/>
        <end position="192"/>
    </location>
</feature>
<keyword evidence="5" id="KW-0812">Transmembrane</keyword>
<evidence type="ECO:0000259" key="6">
    <source>
        <dbReference type="Pfam" id="PF04234"/>
    </source>
</evidence>
<gene>
    <name evidence="7" type="ORF">JOD01_003755</name>
</gene>
<dbReference type="InterPro" id="IPR032694">
    <property type="entry name" value="CopC/D"/>
</dbReference>
<evidence type="ECO:0000313" key="8">
    <source>
        <dbReference type="Proteomes" id="UP000717624"/>
    </source>
</evidence>